<evidence type="ECO:0000256" key="3">
    <source>
        <dbReference type="SAM" id="SignalP"/>
    </source>
</evidence>
<feature type="signal peptide" evidence="3">
    <location>
        <begin position="1"/>
        <end position="22"/>
    </location>
</feature>
<gene>
    <name evidence="5" type="ORF">EV146_104411</name>
</gene>
<feature type="region of interest" description="Disordered" evidence="1">
    <location>
        <begin position="70"/>
        <end position="116"/>
    </location>
</feature>
<evidence type="ECO:0000313" key="5">
    <source>
        <dbReference type="EMBL" id="TCN26301.1"/>
    </source>
</evidence>
<feature type="compositionally biased region" description="Polar residues" evidence="1">
    <location>
        <begin position="92"/>
        <end position="107"/>
    </location>
</feature>
<feature type="domain" description="Excalibur calcium-binding" evidence="4">
    <location>
        <begin position="27"/>
        <end position="65"/>
    </location>
</feature>
<reference evidence="5 6" key="1">
    <citation type="journal article" date="2015" name="Stand. Genomic Sci.">
        <title>Genomic Encyclopedia of Bacterial and Archaeal Type Strains, Phase III: the genomes of soil and plant-associated and newly described type strains.</title>
        <authorList>
            <person name="Whitman W.B."/>
            <person name="Woyke T."/>
            <person name="Klenk H.P."/>
            <person name="Zhou Y."/>
            <person name="Lilburn T.G."/>
            <person name="Beck B.J."/>
            <person name="De Vos P."/>
            <person name="Vandamme P."/>
            <person name="Eisen J.A."/>
            <person name="Garrity G."/>
            <person name="Hugenholtz P."/>
            <person name="Kyrpides N.C."/>
        </authorList>
    </citation>
    <scope>NUCLEOTIDE SEQUENCE [LARGE SCALE GENOMIC DNA]</scope>
    <source>
        <strain evidence="5 6">CV53</strain>
    </source>
</reference>
<keyword evidence="2" id="KW-1133">Transmembrane helix</keyword>
<dbReference type="Pfam" id="PF05901">
    <property type="entry name" value="Excalibur"/>
    <property type="match status" value="1"/>
</dbReference>
<comment type="caution">
    <text evidence="5">The sequence shown here is derived from an EMBL/GenBank/DDBJ whole genome shotgun (WGS) entry which is preliminary data.</text>
</comment>
<keyword evidence="2" id="KW-0472">Membrane</keyword>
<accession>A0A4R2BH41</accession>
<feature type="chain" id="PRO_5020500214" evidence="3">
    <location>
        <begin position="23"/>
        <end position="147"/>
    </location>
</feature>
<evidence type="ECO:0000259" key="4">
    <source>
        <dbReference type="Pfam" id="PF05901"/>
    </source>
</evidence>
<name>A0A4R2BH41_9BACI</name>
<keyword evidence="3" id="KW-0732">Signal</keyword>
<keyword evidence="2" id="KW-0812">Transmembrane</keyword>
<protein>
    <submittedName>
        <fullName evidence="5">Excalibur calcium-binding domain-containing protein</fullName>
    </submittedName>
</protein>
<sequence length="147" mass="15809">MKWLAAIFTFVLISSYSMGAFAQEDVNCDDFATKQEVMEFWFDNGYSATNDPHNLDGDRDGYPCEVTKGDYDEFISGGTPEETEEPGDEGNVGNTDHTGNTGNSGKAGNTGEVMPDTASDHLSAILASAGLAATGAMLFFRRKKAQE</sequence>
<proteinExistence type="predicted"/>
<dbReference type="AlphaFoldDB" id="A0A4R2BH41"/>
<evidence type="ECO:0000256" key="2">
    <source>
        <dbReference type="SAM" id="Phobius"/>
    </source>
</evidence>
<keyword evidence="6" id="KW-1185">Reference proteome</keyword>
<dbReference type="EMBL" id="SLVV01000004">
    <property type="protein sequence ID" value="TCN26301.1"/>
    <property type="molecule type" value="Genomic_DNA"/>
</dbReference>
<dbReference type="InterPro" id="IPR008613">
    <property type="entry name" value="Excalibur_Ca-bd_domain"/>
</dbReference>
<feature type="transmembrane region" description="Helical" evidence="2">
    <location>
        <begin position="122"/>
        <end position="140"/>
    </location>
</feature>
<organism evidence="5 6">
    <name type="scientific">Mesobacillus foraminis</name>
    <dbReference type="NCBI Taxonomy" id="279826"/>
    <lineage>
        <taxon>Bacteria</taxon>
        <taxon>Bacillati</taxon>
        <taxon>Bacillota</taxon>
        <taxon>Bacilli</taxon>
        <taxon>Bacillales</taxon>
        <taxon>Bacillaceae</taxon>
        <taxon>Mesobacillus</taxon>
    </lineage>
</organism>
<evidence type="ECO:0000256" key="1">
    <source>
        <dbReference type="SAM" id="MobiDB-lite"/>
    </source>
</evidence>
<evidence type="ECO:0000313" key="6">
    <source>
        <dbReference type="Proteomes" id="UP000295689"/>
    </source>
</evidence>
<dbReference type="Proteomes" id="UP000295689">
    <property type="component" value="Unassembled WGS sequence"/>
</dbReference>
<dbReference type="RefSeq" id="WP_132004730.1">
    <property type="nucleotide sequence ID" value="NZ_JABUHM010000015.1"/>
</dbReference>